<dbReference type="InterPro" id="IPR033316">
    <property type="entry name" value="RBBP8-like"/>
</dbReference>
<dbReference type="GO" id="GO:0005634">
    <property type="term" value="C:nucleus"/>
    <property type="evidence" value="ECO:0007669"/>
    <property type="project" value="UniProtKB-SubCell"/>
</dbReference>
<evidence type="ECO:0000256" key="2">
    <source>
        <dbReference type="ARBA" id="ARBA00022763"/>
    </source>
</evidence>
<evidence type="ECO:0000313" key="6">
    <source>
        <dbReference type="EMBL" id="SPQ20936.1"/>
    </source>
</evidence>
<comment type="subcellular location">
    <subcellularLocation>
        <location evidence="1">Nucleus</location>
    </subcellularLocation>
</comment>
<dbReference type="Proteomes" id="UP000289323">
    <property type="component" value="Unassembled WGS sequence"/>
</dbReference>
<dbReference type="EMBL" id="OUUZ01000008">
    <property type="protein sequence ID" value="SPQ20936.1"/>
    <property type="molecule type" value="Genomic_DNA"/>
</dbReference>
<evidence type="ECO:0000256" key="3">
    <source>
        <dbReference type="ARBA" id="ARBA00023242"/>
    </source>
</evidence>
<evidence type="ECO:0000259" key="5">
    <source>
        <dbReference type="Pfam" id="PF08573"/>
    </source>
</evidence>
<reference evidence="6 7" key="1">
    <citation type="submission" date="2018-04" db="EMBL/GenBank/DDBJ databases">
        <authorList>
            <person name="Huttner S."/>
            <person name="Dainat J."/>
        </authorList>
    </citation>
    <scope>NUCLEOTIDE SEQUENCE [LARGE SCALE GENOMIC DNA]</scope>
</reference>
<feature type="region of interest" description="Disordered" evidence="4">
    <location>
        <begin position="195"/>
        <end position="223"/>
    </location>
</feature>
<gene>
    <name evidence="6" type="ORF">TT172_LOCUS3355</name>
</gene>
<proteinExistence type="predicted"/>
<dbReference type="AlphaFoldDB" id="A0A3S4ALT2"/>
<dbReference type="GO" id="GO:0010792">
    <property type="term" value="P:DNA double-strand break processing involved in repair via single-strand annealing"/>
    <property type="evidence" value="ECO:0007669"/>
    <property type="project" value="TreeGrafter"/>
</dbReference>
<accession>A0A3S4ALT2</accession>
<sequence length="249" mass="28559">MAAPFLPATRLFRNSGNSRLDQEDLENIPPPQDPGQRHEASVKPSPVAKASPATAATALRKQTQNKINQLPPRRLRDRPLAELRSEDFKINPKFNNGYKHAFSEVVRGKDERAELAGCTDPNCCGRQFRAIAESELRAGGPGILSRVADIKMMEAYLGNEAYRLVDMTREERQEVWLKAKIQDLADRLGRHRHRFASRPSPPGYWDPDFPSTQELEKNKEEAEKMERRVVEERWREAMRGGGRWLFRDE</sequence>
<feature type="region of interest" description="Disordered" evidence="4">
    <location>
        <begin position="1"/>
        <end position="57"/>
    </location>
</feature>
<dbReference type="InterPro" id="IPR013882">
    <property type="entry name" value="Ctp1_C"/>
</dbReference>
<dbReference type="PANTHER" id="PTHR15107">
    <property type="entry name" value="RETINOBLASTOMA BINDING PROTEIN 8"/>
    <property type="match status" value="1"/>
</dbReference>
<feature type="domain" description="DNA endonuclease activator Ctp1 C-terminal" evidence="5">
    <location>
        <begin position="101"/>
        <end position="214"/>
    </location>
</feature>
<feature type="compositionally biased region" description="Basic and acidic residues" evidence="4">
    <location>
        <begin position="214"/>
        <end position="223"/>
    </location>
</feature>
<evidence type="ECO:0000313" key="7">
    <source>
        <dbReference type="Proteomes" id="UP000289323"/>
    </source>
</evidence>
<dbReference type="GO" id="GO:0003684">
    <property type="term" value="F:damaged DNA binding"/>
    <property type="evidence" value="ECO:0007669"/>
    <property type="project" value="TreeGrafter"/>
</dbReference>
<evidence type="ECO:0000256" key="4">
    <source>
        <dbReference type="SAM" id="MobiDB-lite"/>
    </source>
</evidence>
<dbReference type="Pfam" id="PF08573">
    <property type="entry name" value="SAE2"/>
    <property type="match status" value="1"/>
</dbReference>
<keyword evidence="2" id="KW-0227">DNA damage</keyword>
<protein>
    <submittedName>
        <fullName evidence="6">7f2cd74a-64da-43f4-b58b-d2a39ab620e5</fullName>
    </submittedName>
</protein>
<feature type="compositionally biased region" description="Low complexity" evidence="4">
    <location>
        <begin position="42"/>
        <end position="57"/>
    </location>
</feature>
<organism evidence="6 7">
    <name type="scientific">Thermothielavioides terrestris</name>
    <dbReference type="NCBI Taxonomy" id="2587410"/>
    <lineage>
        <taxon>Eukaryota</taxon>
        <taxon>Fungi</taxon>
        <taxon>Dikarya</taxon>
        <taxon>Ascomycota</taxon>
        <taxon>Pezizomycotina</taxon>
        <taxon>Sordariomycetes</taxon>
        <taxon>Sordariomycetidae</taxon>
        <taxon>Sordariales</taxon>
        <taxon>Chaetomiaceae</taxon>
        <taxon>Thermothielavioides</taxon>
    </lineage>
</organism>
<keyword evidence="3" id="KW-0539">Nucleus</keyword>
<evidence type="ECO:0000256" key="1">
    <source>
        <dbReference type="ARBA" id="ARBA00004123"/>
    </source>
</evidence>
<dbReference type="PANTHER" id="PTHR15107:SF0">
    <property type="entry name" value="DNA ENDONUCLEASE ACTIVATOR CTP1 C-TERMINAL DOMAIN-CONTAINING PROTEIN"/>
    <property type="match status" value="1"/>
</dbReference>
<name>A0A3S4ALT2_9PEZI</name>